<comment type="caution">
    <text evidence="2">The sequence shown here is derived from an EMBL/GenBank/DDBJ whole genome shotgun (WGS) entry which is preliminary data.</text>
</comment>
<feature type="compositionally biased region" description="Acidic residues" evidence="1">
    <location>
        <begin position="161"/>
        <end position="171"/>
    </location>
</feature>
<sequence>MVALGEAHSTEEQEDQGEEGKEKKKRRGKKIPAPKKQSKMAEEEEGAAAPSSGPALEPKNQDTSMEVYVKTLKYMITEEAKSIEAVNLVELWLEKSTEGERIDLRALRESVLELNELREDKPRSVPEVLDDVPTQSKVSKEAAASSEKKDEEVMEKKKEEESEESEEEGEEAQQARVMKKREEELKTLQRVVKVEDKEKKQQEDAAEEEKIPAGNVPQATEARKYDDWLAVNFDMLNDQQLKQDGEAVNLESLSVDMKVQMLKLQQQQDEARTALEKNEAVLVELKGQLTQLDGQEAATKISIEMLDEVIDSVSIICESHKEYKRLFKIDKPAPEKRLSADMLFKKKREKMEQRDVESVRVEDEEKKKRKGIAIPKIAPDVLKKRETGDGTHRPAEPKGPPLKHAPSQTVSHYQDEFSVQVVDLSEEEKNKPKKKEESPEHKEKEEKSEKREDDKEKKDDRKEKRNKKEKKRSSSKPKKGKKEKKEEKEKKSESAESPHYDRVDERDL</sequence>
<dbReference type="OrthoDB" id="444244at2759"/>
<feature type="compositionally biased region" description="Basic and acidic residues" evidence="1">
    <location>
        <begin position="180"/>
        <end position="211"/>
    </location>
</feature>
<feature type="region of interest" description="Disordered" evidence="1">
    <location>
        <begin position="118"/>
        <end position="219"/>
    </location>
</feature>
<feature type="compositionally biased region" description="Basic and acidic residues" evidence="1">
    <location>
        <begin position="483"/>
        <end position="508"/>
    </location>
</feature>
<organism evidence="2 3">
    <name type="scientific">Symbiodinium microadriaticum</name>
    <name type="common">Dinoflagellate</name>
    <name type="synonym">Zooxanthella microadriatica</name>
    <dbReference type="NCBI Taxonomy" id="2951"/>
    <lineage>
        <taxon>Eukaryota</taxon>
        <taxon>Sar</taxon>
        <taxon>Alveolata</taxon>
        <taxon>Dinophyceae</taxon>
        <taxon>Suessiales</taxon>
        <taxon>Symbiodiniaceae</taxon>
        <taxon>Symbiodinium</taxon>
    </lineage>
</organism>
<evidence type="ECO:0000313" key="3">
    <source>
        <dbReference type="Proteomes" id="UP000186817"/>
    </source>
</evidence>
<proteinExistence type="predicted"/>
<gene>
    <name evidence="2" type="ORF">AK812_SmicGene9683</name>
</gene>
<accession>A0A1Q9EHV0</accession>
<dbReference type="Proteomes" id="UP000186817">
    <property type="component" value="Unassembled WGS sequence"/>
</dbReference>
<name>A0A1Q9EHV0_SYMMI</name>
<evidence type="ECO:0000256" key="1">
    <source>
        <dbReference type="SAM" id="MobiDB-lite"/>
    </source>
</evidence>
<evidence type="ECO:0000313" key="2">
    <source>
        <dbReference type="EMBL" id="OLQ07016.1"/>
    </source>
</evidence>
<feature type="compositionally biased region" description="Basic residues" evidence="1">
    <location>
        <begin position="464"/>
        <end position="482"/>
    </location>
</feature>
<dbReference type="AlphaFoldDB" id="A0A1Q9EHV0"/>
<feature type="compositionally biased region" description="Low complexity" evidence="1">
    <location>
        <begin position="47"/>
        <end position="58"/>
    </location>
</feature>
<feature type="compositionally biased region" description="Basic and acidic residues" evidence="1">
    <location>
        <begin position="381"/>
        <end position="396"/>
    </location>
</feature>
<feature type="region of interest" description="Disordered" evidence="1">
    <location>
        <begin position="1"/>
        <end position="63"/>
    </location>
</feature>
<feature type="compositionally biased region" description="Basic and acidic residues" evidence="1">
    <location>
        <begin position="427"/>
        <end position="463"/>
    </location>
</feature>
<feature type="region of interest" description="Disordered" evidence="1">
    <location>
        <begin position="349"/>
        <end position="508"/>
    </location>
</feature>
<protein>
    <submittedName>
        <fullName evidence="2">Uncharacterized protein</fullName>
    </submittedName>
</protein>
<feature type="compositionally biased region" description="Basic residues" evidence="1">
    <location>
        <begin position="23"/>
        <end position="38"/>
    </location>
</feature>
<reference evidence="2 3" key="1">
    <citation type="submission" date="2016-02" db="EMBL/GenBank/DDBJ databases">
        <title>Genome analysis of coral dinoflagellate symbionts highlights evolutionary adaptations to a symbiotic lifestyle.</title>
        <authorList>
            <person name="Aranda M."/>
            <person name="Li Y."/>
            <person name="Liew Y.J."/>
            <person name="Baumgarten S."/>
            <person name="Simakov O."/>
            <person name="Wilson M."/>
            <person name="Piel J."/>
            <person name="Ashoor H."/>
            <person name="Bougouffa S."/>
            <person name="Bajic V.B."/>
            <person name="Ryu T."/>
            <person name="Ravasi T."/>
            <person name="Bayer T."/>
            <person name="Micklem G."/>
            <person name="Kim H."/>
            <person name="Bhak J."/>
            <person name="Lajeunesse T.C."/>
            <person name="Voolstra C.R."/>
        </authorList>
    </citation>
    <scope>NUCLEOTIDE SEQUENCE [LARGE SCALE GENOMIC DNA]</scope>
    <source>
        <strain evidence="2 3">CCMP2467</strain>
    </source>
</reference>
<keyword evidence="3" id="KW-1185">Reference proteome</keyword>
<feature type="compositionally biased region" description="Basic and acidic residues" evidence="1">
    <location>
        <begin position="349"/>
        <end position="366"/>
    </location>
</feature>
<dbReference type="EMBL" id="LSRX01000148">
    <property type="protein sequence ID" value="OLQ07016.1"/>
    <property type="molecule type" value="Genomic_DNA"/>
</dbReference>
<feature type="compositionally biased region" description="Basic and acidic residues" evidence="1">
    <location>
        <begin position="146"/>
        <end position="160"/>
    </location>
</feature>